<feature type="transmembrane region" description="Helical" evidence="6">
    <location>
        <begin position="440"/>
        <end position="457"/>
    </location>
</feature>
<evidence type="ECO:0000256" key="6">
    <source>
        <dbReference type="RuleBase" id="RU361216"/>
    </source>
</evidence>
<keyword evidence="4 6" id="KW-1133">Transmembrane helix</keyword>
<comment type="subcellular location">
    <subcellularLocation>
        <location evidence="1 6">Membrane</location>
        <topology evidence="1 6">Multi-pass membrane protein</topology>
    </subcellularLocation>
</comment>
<dbReference type="InterPro" id="IPR001991">
    <property type="entry name" value="Na-dicarboxylate_symporter"/>
</dbReference>
<keyword evidence="9" id="KW-1185">Reference proteome</keyword>
<dbReference type="AlphaFoldDB" id="A0A210QPI6"/>
<feature type="transmembrane region" description="Helical" evidence="6">
    <location>
        <begin position="48"/>
        <end position="67"/>
    </location>
</feature>
<gene>
    <name evidence="8" type="ORF">KP79_PYT18238</name>
</gene>
<accession>A0A210QPI6</accession>
<dbReference type="PANTHER" id="PTHR11958">
    <property type="entry name" value="SODIUM/DICARBOXYLATE SYMPORTER-RELATED"/>
    <property type="match status" value="1"/>
</dbReference>
<feature type="transmembrane region" description="Helical" evidence="6">
    <location>
        <begin position="295"/>
        <end position="316"/>
    </location>
</feature>
<feature type="transmembrane region" description="Helical" evidence="6">
    <location>
        <begin position="257"/>
        <end position="274"/>
    </location>
</feature>
<dbReference type="EMBL" id="NEDP02002502">
    <property type="protein sequence ID" value="OWF50649.1"/>
    <property type="molecule type" value="Genomic_DNA"/>
</dbReference>
<keyword evidence="5 6" id="KW-0472">Membrane</keyword>
<keyword evidence="3 6" id="KW-0812">Transmembrane</keyword>
<comment type="similarity">
    <text evidence="6">Belongs to the dicarboxylate/amino acid:cation symporter (DAACS) (TC 2.A.23) family.</text>
</comment>
<keyword evidence="6" id="KW-0769">Symport</keyword>
<dbReference type="OrthoDB" id="5877963at2759"/>
<keyword evidence="2 6" id="KW-0813">Transport</keyword>
<evidence type="ECO:0000256" key="7">
    <source>
        <dbReference type="SAM" id="MobiDB-lite"/>
    </source>
</evidence>
<evidence type="ECO:0000256" key="2">
    <source>
        <dbReference type="ARBA" id="ARBA00022448"/>
    </source>
</evidence>
<name>A0A210QPI6_MIZYE</name>
<dbReference type="SUPFAM" id="SSF118215">
    <property type="entry name" value="Proton glutamate symport protein"/>
    <property type="match status" value="1"/>
</dbReference>
<dbReference type="GO" id="GO:0015501">
    <property type="term" value="F:glutamate:sodium symporter activity"/>
    <property type="evidence" value="ECO:0007669"/>
    <property type="project" value="TreeGrafter"/>
</dbReference>
<dbReference type="PRINTS" id="PR00173">
    <property type="entry name" value="EDTRNSPORT"/>
</dbReference>
<feature type="transmembrane region" description="Helical" evidence="6">
    <location>
        <begin position="116"/>
        <end position="138"/>
    </location>
</feature>
<evidence type="ECO:0000313" key="8">
    <source>
        <dbReference type="EMBL" id="OWF50649.1"/>
    </source>
</evidence>
<sequence length="533" mass="58052">MENHEKTPCDEDSVQTMYAPDGSIDTMSICENDDEDDTIRQSCLRRNALLVFVAIGVAAGFGLGFGLRSADLSADAIMWLDSPLGNYILRDGALRMTSHMCVSKHMSMSQGLPGELFMNVLKMTIIPLIVGSIIAGTATSDPRSNGRISILSLAFIVATNLFGAVMGITAYFILRLGGDITNTHVHSGSSPDSQHLQTQDMFADLLRNIVPNNIITPTFQKAQTRYTSVFSVVDNNGTNVTVQVFVRHVGVASTTNVLGVILISAVVGLAASTVKESSTSFVPFFTATSDIFIRIMRWFVWSTPVGVASLICVSIIRVENLEDTFRSLGMFLLTFTVGNLLQQLLLIPSIYFLALRKNPFTFLLSTARPWMTVFGPPSSIVGMPDMITVCEETHHVDKRVSSFAIPFSVTLCRAGSCYFISLSALFMYSMEGLHPSVSDVILIGILTTLSSLAIPSIPSGSIVAIIIILSSLNIDTTSVGVLMALEWYTDRMRTGSNMLHMVTCTIVVDKLCAPQLQRRKLEENGDVDDTTHI</sequence>
<dbReference type="InterPro" id="IPR050746">
    <property type="entry name" value="DAACS"/>
</dbReference>
<dbReference type="Gene3D" id="1.10.3860.10">
    <property type="entry name" value="Sodium:dicarboxylate symporter"/>
    <property type="match status" value="1"/>
</dbReference>
<dbReference type="Pfam" id="PF00375">
    <property type="entry name" value="SDF"/>
    <property type="match status" value="1"/>
</dbReference>
<dbReference type="GO" id="GO:0015175">
    <property type="term" value="F:neutral L-amino acid transmembrane transporter activity"/>
    <property type="evidence" value="ECO:0007669"/>
    <property type="project" value="TreeGrafter"/>
</dbReference>
<feature type="region of interest" description="Disordered" evidence="7">
    <location>
        <begin position="1"/>
        <end position="21"/>
    </location>
</feature>
<dbReference type="GO" id="GO:0005886">
    <property type="term" value="C:plasma membrane"/>
    <property type="evidence" value="ECO:0007669"/>
    <property type="project" value="TreeGrafter"/>
</dbReference>
<evidence type="ECO:0000256" key="4">
    <source>
        <dbReference type="ARBA" id="ARBA00022989"/>
    </source>
</evidence>
<dbReference type="PANTHER" id="PTHR11958:SF63">
    <property type="entry name" value="AMINO ACID TRANSPORTER"/>
    <property type="match status" value="1"/>
</dbReference>
<evidence type="ECO:0000256" key="1">
    <source>
        <dbReference type="ARBA" id="ARBA00004141"/>
    </source>
</evidence>
<reference evidence="8 9" key="1">
    <citation type="journal article" date="2017" name="Nat. Ecol. Evol.">
        <title>Scallop genome provides insights into evolution of bilaterian karyotype and development.</title>
        <authorList>
            <person name="Wang S."/>
            <person name="Zhang J."/>
            <person name="Jiao W."/>
            <person name="Li J."/>
            <person name="Xun X."/>
            <person name="Sun Y."/>
            <person name="Guo X."/>
            <person name="Huan P."/>
            <person name="Dong B."/>
            <person name="Zhang L."/>
            <person name="Hu X."/>
            <person name="Sun X."/>
            <person name="Wang J."/>
            <person name="Zhao C."/>
            <person name="Wang Y."/>
            <person name="Wang D."/>
            <person name="Huang X."/>
            <person name="Wang R."/>
            <person name="Lv J."/>
            <person name="Li Y."/>
            <person name="Zhang Z."/>
            <person name="Liu B."/>
            <person name="Lu W."/>
            <person name="Hui Y."/>
            <person name="Liang J."/>
            <person name="Zhou Z."/>
            <person name="Hou R."/>
            <person name="Li X."/>
            <person name="Liu Y."/>
            <person name="Li H."/>
            <person name="Ning X."/>
            <person name="Lin Y."/>
            <person name="Zhao L."/>
            <person name="Xing Q."/>
            <person name="Dou J."/>
            <person name="Li Y."/>
            <person name="Mao J."/>
            <person name="Guo H."/>
            <person name="Dou H."/>
            <person name="Li T."/>
            <person name="Mu C."/>
            <person name="Jiang W."/>
            <person name="Fu Q."/>
            <person name="Fu X."/>
            <person name="Miao Y."/>
            <person name="Liu J."/>
            <person name="Yu Q."/>
            <person name="Li R."/>
            <person name="Liao H."/>
            <person name="Li X."/>
            <person name="Kong Y."/>
            <person name="Jiang Z."/>
            <person name="Chourrout D."/>
            <person name="Li R."/>
            <person name="Bao Z."/>
        </authorList>
    </citation>
    <scope>NUCLEOTIDE SEQUENCE [LARGE SCALE GENOMIC DNA]</scope>
    <source>
        <strain evidence="8 9">PY_sf001</strain>
    </source>
</reference>
<organism evidence="8 9">
    <name type="scientific">Mizuhopecten yessoensis</name>
    <name type="common">Japanese scallop</name>
    <name type="synonym">Patinopecten yessoensis</name>
    <dbReference type="NCBI Taxonomy" id="6573"/>
    <lineage>
        <taxon>Eukaryota</taxon>
        <taxon>Metazoa</taxon>
        <taxon>Spiralia</taxon>
        <taxon>Lophotrochozoa</taxon>
        <taxon>Mollusca</taxon>
        <taxon>Bivalvia</taxon>
        <taxon>Autobranchia</taxon>
        <taxon>Pteriomorphia</taxon>
        <taxon>Pectinida</taxon>
        <taxon>Pectinoidea</taxon>
        <taxon>Pectinidae</taxon>
        <taxon>Mizuhopecten</taxon>
    </lineage>
</organism>
<comment type="caution">
    <text evidence="8">The sequence shown here is derived from an EMBL/GenBank/DDBJ whole genome shotgun (WGS) entry which is preliminary data.</text>
</comment>
<evidence type="ECO:0000256" key="3">
    <source>
        <dbReference type="ARBA" id="ARBA00022692"/>
    </source>
</evidence>
<feature type="transmembrane region" description="Helical" evidence="6">
    <location>
        <begin position="150"/>
        <end position="174"/>
    </location>
</feature>
<protein>
    <recommendedName>
        <fullName evidence="6">Amino acid transporter</fullName>
    </recommendedName>
</protein>
<dbReference type="GO" id="GO:0005313">
    <property type="term" value="F:L-glutamate transmembrane transporter activity"/>
    <property type="evidence" value="ECO:0007669"/>
    <property type="project" value="TreeGrafter"/>
</dbReference>
<proteinExistence type="inferred from homology"/>
<feature type="transmembrane region" description="Helical" evidence="6">
    <location>
        <begin position="403"/>
        <end position="428"/>
    </location>
</feature>
<dbReference type="Proteomes" id="UP000242188">
    <property type="component" value="Unassembled WGS sequence"/>
</dbReference>
<dbReference type="InterPro" id="IPR036458">
    <property type="entry name" value="Na:dicarbo_symporter_sf"/>
</dbReference>
<evidence type="ECO:0000313" key="9">
    <source>
        <dbReference type="Proteomes" id="UP000242188"/>
    </source>
</evidence>
<evidence type="ECO:0000256" key="5">
    <source>
        <dbReference type="ARBA" id="ARBA00023136"/>
    </source>
</evidence>
<feature type="transmembrane region" description="Helical" evidence="6">
    <location>
        <begin position="328"/>
        <end position="353"/>
    </location>
</feature>